<protein>
    <submittedName>
        <fullName evidence="4">tRNA 2-thiocytidine biosynthesis protein TtcA</fullName>
    </submittedName>
</protein>
<dbReference type="RefSeq" id="WP_246118482.1">
    <property type="nucleotide sequence ID" value="NZ_VLLC01000001.1"/>
</dbReference>
<dbReference type="AlphaFoldDB" id="A0A562S756"/>
<dbReference type="GO" id="GO:0016740">
    <property type="term" value="F:transferase activity"/>
    <property type="evidence" value="ECO:0007669"/>
    <property type="project" value="UniProtKB-KW"/>
</dbReference>
<proteinExistence type="predicted"/>
<evidence type="ECO:0000313" key="4">
    <source>
        <dbReference type="EMBL" id="TWI77235.1"/>
    </source>
</evidence>
<keyword evidence="1" id="KW-0808">Transferase</keyword>
<feature type="binding site" evidence="2">
    <location>
        <position position="142"/>
    </location>
    <ligand>
        <name>ATP</name>
        <dbReference type="ChEBI" id="CHEBI:30616"/>
    </ligand>
</feature>
<evidence type="ECO:0000256" key="2">
    <source>
        <dbReference type="PIRSR" id="PIRSR004976-51"/>
    </source>
</evidence>
<evidence type="ECO:0000313" key="5">
    <source>
        <dbReference type="Proteomes" id="UP000318307"/>
    </source>
</evidence>
<comment type="caution">
    <text evidence="4">The sequence shown here is derived from an EMBL/GenBank/DDBJ whole genome shotgun (WGS) entry which is preliminary data.</text>
</comment>
<evidence type="ECO:0000256" key="1">
    <source>
        <dbReference type="ARBA" id="ARBA00022679"/>
    </source>
</evidence>
<reference evidence="4 5" key="1">
    <citation type="submission" date="2019-07" db="EMBL/GenBank/DDBJ databases">
        <title>Genome sequencing of 100 strains of the haloalkaliphilic chemolithoautotrophic sulfur-oxidizing bacterium Thioalkalivibrio.</title>
        <authorList>
            <person name="Muyzer G."/>
        </authorList>
    </citation>
    <scope>NUCLEOTIDE SEQUENCE [LARGE SCALE GENOMIC DNA]</scope>
    <source>
        <strain evidence="4 5">ASO4-4</strain>
    </source>
</reference>
<evidence type="ECO:0000259" key="3">
    <source>
        <dbReference type="Pfam" id="PF01171"/>
    </source>
</evidence>
<feature type="binding site" evidence="2">
    <location>
        <position position="66"/>
    </location>
    <ligand>
        <name>ATP</name>
        <dbReference type="ChEBI" id="CHEBI:30616"/>
    </ligand>
</feature>
<feature type="binding site" evidence="2">
    <location>
        <begin position="34"/>
        <end position="36"/>
    </location>
    <ligand>
        <name>ATP</name>
        <dbReference type="ChEBI" id="CHEBI:30616"/>
    </ligand>
</feature>
<dbReference type="PANTHER" id="PTHR43686:SF1">
    <property type="entry name" value="AMINOTRAN_5 DOMAIN-CONTAINING PROTEIN"/>
    <property type="match status" value="1"/>
</dbReference>
<keyword evidence="5" id="KW-1185">Reference proteome</keyword>
<feature type="domain" description="tRNA(Ile)-lysidine/2-thiocytidine synthase N-terminal" evidence="3">
    <location>
        <begin position="31"/>
        <end position="189"/>
    </location>
</feature>
<dbReference type="PANTHER" id="PTHR43686">
    <property type="entry name" value="SULFURTRANSFERASE-RELATED"/>
    <property type="match status" value="1"/>
</dbReference>
<dbReference type="Pfam" id="PF01171">
    <property type="entry name" value="ATP_bind_3"/>
    <property type="match status" value="1"/>
</dbReference>
<dbReference type="PIRSF" id="PIRSF004976">
    <property type="entry name" value="ATPase_YdaO"/>
    <property type="match status" value="1"/>
</dbReference>
<accession>A0A562S756</accession>
<dbReference type="Gene3D" id="3.40.50.620">
    <property type="entry name" value="HUPs"/>
    <property type="match status" value="1"/>
</dbReference>
<dbReference type="InterPro" id="IPR011063">
    <property type="entry name" value="TilS/TtcA_N"/>
</dbReference>
<dbReference type="InterPro" id="IPR014729">
    <property type="entry name" value="Rossmann-like_a/b/a_fold"/>
</dbReference>
<dbReference type="CDD" id="cd24138">
    <property type="entry name" value="TtcA-like"/>
    <property type="match status" value="1"/>
</dbReference>
<dbReference type="EMBL" id="VLLC01000001">
    <property type="protein sequence ID" value="TWI77235.1"/>
    <property type="molecule type" value="Genomic_DNA"/>
</dbReference>
<organism evidence="4 5">
    <name type="scientific">Desulfobotulus alkaliphilus</name>
    <dbReference type="NCBI Taxonomy" id="622671"/>
    <lineage>
        <taxon>Bacteria</taxon>
        <taxon>Pseudomonadati</taxon>
        <taxon>Thermodesulfobacteriota</taxon>
        <taxon>Desulfobacteria</taxon>
        <taxon>Desulfobacterales</taxon>
        <taxon>Desulfobacteraceae</taxon>
        <taxon>Desulfobotulus</taxon>
    </lineage>
</organism>
<sequence length="263" mass="30287">MLEKNKNYNKIFKSTGKAAFRYQMFESGERIAVGLSGGKDSLTLLRILKDRQRISAIPYTLHPIYVDPGFDGGFSDELSRWCGELGLHLTVEKTDHGPMAHGPENRKKSPCFLCALLRRKRLFSISRELDCKTLALGHTKDDIIETLFINMCYAGKIGTMVPRQGLFKDTFHIIRPLSLVDEQHIIKLTRSFPEYFPVFSNPCPSAGQTRRREIKDFLQTLYRQDRKIKSNIFRSMGNVRLEYMLYPPVREADNDSDTGEDRE</sequence>
<dbReference type="SUPFAM" id="SSF52402">
    <property type="entry name" value="Adenine nucleotide alpha hydrolases-like"/>
    <property type="match status" value="1"/>
</dbReference>
<keyword evidence="2" id="KW-0547">Nucleotide-binding</keyword>
<gene>
    <name evidence="4" type="ORF">LZ24_00035</name>
</gene>
<dbReference type="GO" id="GO:0008033">
    <property type="term" value="P:tRNA processing"/>
    <property type="evidence" value="ECO:0007669"/>
    <property type="project" value="InterPro"/>
</dbReference>
<feature type="binding site" evidence="2">
    <location>
        <position position="137"/>
    </location>
    <ligand>
        <name>ATP</name>
        <dbReference type="ChEBI" id="CHEBI:30616"/>
    </ligand>
</feature>
<feature type="binding site" evidence="2">
    <location>
        <position position="40"/>
    </location>
    <ligand>
        <name>ATP</name>
        <dbReference type="ChEBI" id="CHEBI:30616"/>
    </ligand>
</feature>
<name>A0A562S756_9BACT</name>
<dbReference type="Proteomes" id="UP000318307">
    <property type="component" value="Unassembled WGS sequence"/>
</dbReference>
<dbReference type="InterPro" id="IPR035107">
    <property type="entry name" value="tRNA_thiolation_TtcA_Ctu1"/>
</dbReference>
<dbReference type="GO" id="GO:0005524">
    <property type="term" value="F:ATP binding"/>
    <property type="evidence" value="ECO:0007669"/>
    <property type="project" value="UniProtKB-KW"/>
</dbReference>
<keyword evidence="2" id="KW-0067">ATP-binding</keyword>